<reference evidence="4 5" key="1">
    <citation type="journal article" date="2024" name="Int. J. Syst. Evol. Microbiol.">
        <title>Paenibacillus hexagrammi sp. nov., a novel bacterium isolated from the gut content of Hexagrammos agrammus.</title>
        <authorList>
            <person name="Jung H.K."/>
            <person name="Kim D.G."/>
            <person name="Zin H."/>
            <person name="Park J."/>
            <person name="Jung H."/>
            <person name="Kim Y.O."/>
            <person name="Kong H.J."/>
            <person name="Kim J.W."/>
            <person name="Kim Y.S."/>
        </authorList>
    </citation>
    <scope>NUCLEOTIDE SEQUENCE [LARGE SCALE GENOMIC DNA]</scope>
    <source>
        <strain evidence="4 5">YPD9-1</strain>
    </source>
</reference>
<keyword evidence="2" id="KW-0012">Acyltransferase</keyword>
<proteinExistence type="predicted"/>
<dbReference type="PANTHER" id="PTHR43877">
    <property type="entry name" value="AMINOALKYLPHOSPHONATE N-ACETYLTRANSFERASE-RELATED-RELATED"/>
    <property type="match status" value="1"/>
</dbReference>
<dbReference type="SUPFAM" id="SSF55729">
    <property type="entry name" value="Acyl-CoA N-acyltransferases (Nat)"/>
    <property type="match status" value="2"/>
</dbReference>
<evidence type="ECO:0000313" key="4">
    <source>
        <dbReference type="EMBL" id="UJF32189.1"/>
    </source>
</evidence>
<gene>
    <name evidence="4" type="ORF">L0M14_21020</name>
</gene>
<dbReference type="Proteomes" id="UP001649230">
    <property type="component" value="Chromosome"/>
</dbReference>
<dbReference type="CDD" id="cd04301">
    <property type="entry name" value="NAT_SF"/>
    <property type="match status" value="1"/>
</dbReference>
<dbReference type="InterPro" id="IPR050832">
    <property type="entry name" value="Bact_Acetyltransf"/>
</dbReference>
<dbReference type="InterPro" id="IPR016181">
    <property type="entry name" value="Acyl_CoA_acyltransferase"/>
</dbReference>
<dbReference type="RefSeq" id="WP_235118534.1">
    <property type="nucleotide sequence ID" value="NZ_CP090978.1"/>
</dbReference>
<dbReference type="InterPro" id="IPR000182">
    <property type="entry name" value="GNAT_dom"/>
</dbReference>
<name>A0ABY3SDY1_9BACL</name>
<evidence type="ECO:0000256" key="1">
    <source>
        <dbReference type="ARBA" id="ARBA00022679"/>
    </source>
</evidence>
<keyword evidence="5" id="KW-1185">Reference proteome</keyword>
<feature type="domain" description="N-acetyltransferase" evidence="3">
    <location>
        <begin position="3"/>
        <end position="148"/>
    </location>
</feature>
<protein>
    <submittedName>
        <fullName evidence="4">GNAT family N-acetyltransferase</fullName>
    </submittedName>
</protein>
<evidence type="ECO:0000259" key="3">
    <source>
        <dbReference type="PROSITE" id="PS51186"/>
    </source>
</evidence>
<accession>A0ABY3SDY1</accession>
<dbReference type="Gene3D" id="3.40.630.30">
    <property type="match status" value="1"/>
</dbReference>
<dbReference type="EMBL" id="CP090978">
    <property type="protein sequence ID" value="UJF32189.1"/>
    <property type="molecule type" value="Genomic_DNA"/>
</dbReference>
<feature type="domain" description="N-acetyltransferase" evidence="3">
    <location>
        <begin position="154"/>
        <end position="290"/>
    </location>
</feature>
<dbReference type="PROSITE" id="PS51186">
    <property type="entry name" value="GNAT"/>
    <property type="match status" value="2"/>
</dbReference>
<organism evidence="4 5">
    <name type="scientific">Paenibacillus hexagrammi</name>
    <dbReference type="NCBI Taxonomy" id="2908839"/>
    <lineage>
        <taxon>Bacteria</taxon>
        <taxon>Bacillati</taxon>
        <taxon>Bacillota</taxon>
        <taxon>Bacilli</taxon>
        <taxon>Bacillales</taxon>
        <taxon>Paenibacillaceae</taxon>
        <taxon>Paenibacillus</taxon>
    </lineage>
</organism>
<dbReference type="Pfam" id="PF00583">
    <property type="entry name" value="Acetyltransf_1"/>
    <property type="match status" value="1"/>
</dbReference>
<evidence type="ECO:0000256" key="2">
    <source>
        <dbReference type="ARBA" id="ARBA00023315"/>
    </source>
</evidence>
<keyword evidence="1" id="KW-0808">Transferase</keyword>
<evidence type="ECO:0000313" key="5">
    <source>
        <dbReference type="Proteomes" id="UP001649230"/>
    </source>
</evidence>
<sequence length="295" mass="33370">MNQAVWELNPASLSAFQSLILPEAGLIWQDPSADIVAFGIVNGEQPAGLVLALLAPNRKAARLLSIMVRSDMRRRGLGKQLMLVLEHKLRELGYVSLQVEFLAAEDLESEEGAFLQACGFPSPEQGMYIRRGRLRAVEDAPWMKLALPASFSLEPWRDVTPHDRALIQTEAGKEYPDVLSPFADEDRIDPVRSLLLRYQGQPAGWLILEELDAETILLKTMYVYRKHQRLARGIALGSVVLRKLIDERKYQYGALCVEQENEPMVRFLLRHISGPRLSKEVLWRASKSLLTVERS</sequence>